<dbReference type="InParanoid" id="A0A1Z5S4Q9"/>
<dbReference type="OMA" id="IWIVYQL"/>
<keyword evidence="2" id="KW-0812">Transmembrane</keyword>
<evidence type="ECO:0000256" key="1">
    <source>
        <dbReference type="SAM" id="MobiDB-lite"/>
    </source>
</evidence>
<sequence>MLRQSSSRSHRSKKLRASHSFQAFLLVAVAIWIVYQLTHSYGERRPAVSVETGGSNDAEPARRRLGRKGFVHFPGHASVDDIAGAGESSVDPLSKAGDGEGEGDEEDREADEDDGAADADVDDGLAAAADEEDDGIDFQSQDGSREDGAKAVHGGTQNGLNISVAPPVNGTGTVQDGAAVLLLRNATGGAADGNGTVPTLSGSASALNNISSVDVASSRDRGTAGDAANSFVVGAPGAEEKPTSTGNSGHGIST</sequence>
<dbReference type="PANTHER" id="PTHR33700">
    <property type="entry name" value="MYB-LIKE PROTEIN X"/>
    <property type="match status" value="1"/>
</dbReference>
<feature type="compositionally biased region" description="Acidic residues" evidence="1">
    <location>
        <begin position="99"/>
        <end position="136"/>
    </location>
</feature>
<reference evidence="3 4" key="1">
    <citation type="journal article" date="2009" name="Nature">
        <title>The Sorghum bicolor genome and the diversification of grasses.</title>
        <authorList>
            <person name="Paterson A.H."/>
            <person name="Bowers J.E."/>
            <person name="Bruggmann R."/>
            <person name="Dubchak I."/>
            <person name="Grimwood J."/>
            <person name="Gundlach H."/>
            <person name="Haberer G."/>
            <person name="Hellsten U."/>
            <person name="Mitros T."/>
            <person name="Poliakov A."/>
            <person name="Schmutz J."/>
            <person name="Spannagl M."/>
            <person name="Tang H."/>
            <person name="Wang X."/>
            <person name="Wicker T."/>
            <person name="Bharti A.K."/>
            <person name="Chapman J."/>
            <person name="Feltus F.A."/>
            <person name="Gowik U."/>
            <person name="Grigoriev I.V."/>
            <person name="Lyons E."/>
            <person name="Maher C.A."/>
            <person name="Martis M."/>
            <person name="Narechania A."/>
            <person name="Otillar R.P."/>
            <person name="Penning B.W."/>
            <person name="Salamov A.A."/>
            <person name="Wang Y."/>
            <person name="Zhang L."/>
            <person name="Carpita N.C."/>
            <person name="Freeling M."/>
            <person name="Gingle A.R."/>
            <person name="Hash C.T."/>
            <person name="Keller B."/>
            <person name="Klein P."/>
            <person name="Kresovich S."/>
            <person name="McCann M.C."/>
            <person name="Ming R."/>
            <person name="Peterson D.G."/>
            <person name="Mehboob-ur-Rahman"/>
            <person name="Ware D."/>
            <person name="Westhoff P."/>
            <person name="Mayer K.F."/>
            <person name="Messing J."/>
            <person name="Rokhsar D.S."/>
        </authorList>
    </citation>
    <scope>NUCLEOTIDE SEQUENCE [LARGE SCALE GENOMIC DNA]</scope>
    <source>
        <strain evidence="4">cv. BTx623</strain>
    </source>
</reference>
<feature type="region of interest" description="Disordered" evidence="1">
    <location>
        <begin position="218"/>
        <end position="254"/>
    </location>
</feature>
<organism evidence="3 4">
    <name type="scientific">Sorghum bicolor</name>
    <name type="common">Sorghum</name>
    <name type="synonym">Sorghum vulgare</name>
    <dbReference type="NCBI Taxonomy" id="4558"/>
    <lineage>
        <taxon>Eukaryota</taxon>
        <taxon>Viridiplantae</taxon>
        <taxon>Streptophyta</taxon>
        <taxon>Embryophyta</taxon>
        <taxon>Tracheophyta</taxon>
        <taxon>Spermatophyta</taxon>
        <taxon>Magnoliopsida</taxon>
        <taxon>Liliopsida</taxon>
        <taxon>Poales</taxon>
        <taxon>Poaceae</taxon>
        <taxon>PACMAD clade</taxon>
        <taxon>Panicoideae</taxon>
        <taxon>Andropogonodae</taxon>
        <taxon>Andropogoneae</taxon>
        <taxon>Sorghinae</taxon>
        <taxon>Sorghum</taxon>
    </lineage>
</organism>
<evidence type="ECO:0000313" key="4">
    <source>
        <dbReference type="Proteomes" id="UP000000768"/>
    </source>
</evidence>
<accession>A0A1Z5S4Q9</accession>
<dbReference type="EMBL" id="CM000760">
    <property type="protein sequence ID" value="OQU90920.1"/>
    <property type="molecule type" value="Genomic_DNA"/>
</dbReference>
<keyword evidence="2" id="KW-0472">Membrane</keyword>
<protein>
    <submittedName>
        <fullName evidence="3">Uncharacterized protein</fullName>
    </submittedName>
</protein>
<name>A0A1Z5S4Q9_SORBI</name>
<keyword evidence="4" id="KW-1185">Reference proteome</keyword>
<gene>
    <name evidence="3" type="ORF">SORBI_3001G074601</name>
</gene>
<proteinExistence type="predicted"/>
<evidence type="ECO:0000256" key="2">
    <source>
        <dbReference type="SAM" id="Phobius"/>
    </source>
</evidence>
<dbReference type="STRING" id="4558.A0A1Z5S4Q9"/>
<dbReference type="Gramene" id="OQU90920">
    <property type="protein sequence ID" value="OQU90920"/>
    <property type="gene ID" value="SORBI_3001G074601"/>
</dbReference>
<dbReference type="PANTHER" id="PTHR33700:SF4">
    <property type="entry name" value="MYB-LIKE PROTEIN X"/>
    <property type="match status" value="1"/>
</dbReference>
<dbReference type="FunCoup" id="A0A1Z5S4Q9">
    <property type="interactions" value="5"/>
</dbReference>
<dbReference type="AlphaFoldDB" id="A0A1Z5S4Q9"/>
<evidence type="ECO:0000313" key="3">
    <source>
        <dbReference type="EMBL" id="OQU90920.1"/>
    </source>
</evidence>
<dbReference type="Proteomes" id="UP000000768">
    <property type="component" value="Chromosome 1"/>
</dbReference>
<feature type="compositionally biased region" description="Polar residues" evidence="1">
    <location>
        <begin position="243"/>
        <end position="254"/>
    </location>
</feature>
<keyword evidence="2" id="KW-1133">Transmembrane helix</keyword>
<feature type="region of interest" description="Disordered" evidence="1">
    <location>
        <begin position="78"/>
        <end position="164"/>
    </location>
</feature>
<feature type="transmembrane region" description="Helical" evidence="2">
    <location>
        <begin position="21"/>
        <end position="38"/>
    </location>
</feature>
<dbReference type="OrthoDB" id="680379at2759"/>
<reference evidence="4" key="2">
    <citation type="journal article" date="2018" name="Plant J.">
        <title>The Sorghum bicolor reference genome: improved assembly, gene annotations, a transcriptome atlas, and signatures of genome organization.</title>
        <authorList>
            <person name="McCormick R.F."/>
            <person name="Truong S.K."/>
            <person name="Sreedasyam A."/>
            <person name="Jenkins J."/>
            <person name="Shu S."/>
            <person name="Sims D."/>
            <person name="Kennedy M."/>
            <person name="Amirebrahimi M."/>
            <person name="Weers B.D."/>
            <person name="McKinley B."/>
            <person name="Mattison A."/>
            <person name="Morishige D.T."/>
            <person name="Grimwood J."/>
            <person name="Schmutz J."/>
            <person name="Mullet J.E."/>
        </authorList>
    </citation>
    <scope>NUCLEOTIDE SEQUENCE [LARGE SCALE GENOMIC DNA]</scope>
    <source>
        <strain evidence="4">cv. BTx623</strain>
    </source>
</reference>
<dbReference type="eggNOG" id="ENOG502R6MN">
    <property type="taxonomic scope" value="Eukaryota"/>
</dbReference>
<dbReference type="KEGG" id="sbi:8083957"/>